<proteinExistence type="inferred from homology"/>
<organism evidence="4 5">
    <name type="scientific">Streptomyces monashensis</name>
    <dbReference type="NCBI Taxonomy" id="1678012"/>
    <lineage>
        <taxon>Bacteria</taxon>
        <taxon>Bacillati</taxon>
        <taxon>Actinomycetota</taxon>
        <taxon>Actinomycetes</taxon>
        <taxon>Kitasatosporales</taxon>
        <taxon>Streptomycetaceae</taxon>
        <taxon>Streptomyces</taxon>
    </lineage>
</organism>
<dbReference type="InterPro" id="IPR031730">
    <property type="entry name" value="Carbam_trans_C"/>
</dbReference>
<dbReference type="AlphaFoldDB" id="A0A1S2Q1A5"/>
<gene>
    <name evidence="4" type="ORF">BIV23_28070</name>
</gene>
<dbReference type="SUPFAM" id="SSF53067">
    <property type="entry name" value="Actin-like ATPase domain"/>
    <property type="match status" value="1"/>
</dbReference>
<keyword evidence="5" id="KW-1185">Reference proteome</keyword>
<evidence type="ECO:0008006" key="6">
    <source>
        <dbReference type="Google" id="ProtNLM"/>
    </source>
</evidence>
<accession>A0A1S2Q1A5</accession>
<dbReference type="OrthoDB" id="9780777at2"/>
<comment type="similarity">
    <text evidence="1">Belongs to the NodU/CmcH family.</text>
</comment>
<dbReference type="Pfam" id="PF16861">
    <property type="entry name" value="Carbam_trans_C"/>
    <property type="match status" value="1"/>
</dbReference>
<sequence>MGDGPVLGISAYYHDSAAALVADGVPLAAAQEERFTRRRHDPGFPAHAVAYCLRQSGLRLDELAAVAFYEDPALKFRRVLATWLATAPHGYPVFRRAFPQWAGWKRRALDDVRARLAELAPGRKLPSLVAYRHHASHAASAFYPSPYPSAAVLCVDGVGEWATTSLWHGRDTSLVPFAELRFPHSLGMLYSAFTYFCGFKVDSGEYKLMGLAPYGIPRYAPLIRQRLIDIKPDGSFRLDLRYFTFQYGRTMVGRAFEELFDGPRRTPEGPLTEREFDLAASVQQVTQEVMLRLARTALRRTGERRLCLAGGVALNCVANGRLLADGVCDEIWVQPAAGDAGGALGAALAESHRRGAPRTHVRHGTDAMAGALLGPGYTDGEIEGFLNRGGYPAVRLPERELVERVAAQLAQGRVVGWFQGRMEFGPRALGNRSILADPRDPAMQSTLNLKTKFRESFRPFAPAVLAEDAKDWFDLSQESPYMLLTAQVAAARRRECGAEAESAAGLDLLRVARSTVPAVTHVDGSARVQTVTAEHNPRFHALLTAFRDRTGCPVLVNTSFNVRGEPIVRDPAEAYACFMRTRIDLLVLGDRLLDKRDQPAWREEGDWRATIPSD</sequence>
<name>A0A1S2Q1A5_9ACTN</name>
<dbReference type="PANTHER" id="PTHR34847:SF1">
    <property type="entry name" value="NODULATION PROTEIN U"/>
    <property type="match status" value="1"/>
</dbReference>
<dbReference type="Gene3D" id="3.30.420.40">
    <property type="match status" value="2"/>
</dbReference>
<evidence type="ECO:0000313" key="5">
    <source>
        <dbReference type="Proteomes" id="UP000179642"/>
    </source>
</evidence>
<dbReference type="InterPro" id="IPR003696">
    <property type="entry name" value="Carbtransf_dom"/>
</dbReference>
<protein>
    <recommendedName>
        <fullName evidence="6">Carbamoyltransferase</fullName>
    </recommendedName>
</protein>
<feature type="domain" description="Carbamoyltransferase C-terminal" evidence="3">
    <location>
        <begin position="406"/>
        <end position="595"/>
    </location>
</feature>
<dbReference type="Pfam" id="PF02543">
    <property type="entry name" value="Carbam_trans_N"/>
    <property type="match status" value="1"/>
</dbReference>
<dbReference type="InterPro" id="IPR038152">
    <property type="entry name" value="Carbam_trans_C_sf"/>
</dbReference>
<evidence type="ECO:0000259" key="3">
    <source>
        <dbReference type="Pfam" id="PF16861"/>
    </source>
</evidence>
<dbReference type="Gene3D" id="3.90.870.20">
    <property type="entry name" value="Carbamoyltransferase, C-terminal domain"/>
    <property type="match status" value="1"/>
</dbReference>
<evidence type="ECO:0000259" key="2">
    <source>
        <dbReference type="Pfam" id="PF02543"/>
    </source>
</evidence>
<evidence type="ECO:0000313" key="4">
    <source>
        <dbReference type="EMBL" id="OIJ99889.1"/>
    </source>
</evidence>
<dbReference type="CDD" id="cd24098">
    <property type="entry name" value="ASKHA_NBD_TobZ_N"/>
    <property type="match status" value="1"/>
</dbReference>
<evidence type="ECO:0000256" key="1">
    <source>
        <dbReference type="ARBA" id="ARBA00006129"/>
    </source>
</evidence>
<reference evidence="4 5" key="1">
    <citation type="submission" date="2016-10" db="EMBL/GenBank/DDBJ databases">
        <title>Genome sequence of Streptomyces sp. MUSC 1.</title>
        <authorList>
            <person name="Lee L.-H."/>
            <person name="Ser H.-L."/>
            <person name="Law J.W.-F."/>
        </authorList>
    </citation>
    <scope>NUCLEOTIDE SEQUENCE [LARGE SCALE GENOMIC DNA]</scope>
    <source>
        <strain evidence="4 5">MUSC 1</strain>
    </source>
</reference>
<dbReference type="Proteomes" id="UP000179642">
    <property type="component" value="Unassembled WGS sequence"/>
</dbReference>
<dbReference type="InterPro" id="IPR043129">
    <property type="entry name" value="ATPase_NBD"/>
</dbReference>
<dbReference type="PANTHER" id="PTHR34847">
    <property type="entry name" value="NODULATION PROTEIN U"/>
    <property type="match status" value="1"/>
</dbReference>
<dbReference type="EMBL" id="MLYO01000049">
    <property type="protein sequence ID" value="OIJ99889.1"/>
    <property type="molecule type" value="Genomic_DNA"/>
</dbReference>
<feature type="domain" description="Carbamoyltransferase" evidence="2">
    <location>
        <begin position="6"/>
        <end position="348"/>
    </location>
</feature>
<dbReference type="GO" id="GO:0003824">
    <property type="term" value="F:catalytic activity"/>
    <property type="evidence" value="ECO:0007669"/>
    <property type="project" value="InterPro"/>
</dbReference>
<comment type="caution">
    <text evidence="4">The sequence shown here is derived from an EMBL/GenBank/DDBJ whole genome shotgun (WGS) entry which is preliminary data.</text>
</comment>
<dbReference type="InterPro" id="IPR051338">
    <property type="entry name" value="NodU/CmcH_Carbamoyltrnsfr"/>
</dbReference>